<evidence type="ECO:0000256" key="6">
    <source>
        <dbReference type="SAM" id="MobiDB-lite"/>
    </source>
</evidence>
<dbReference type="Pfam" id="PF05739">
    <property type="entry name" value="SNARE"/>
    <property type="match status" value="1"/>
</dbReference>
<evidence type="ECO:0000256" key="5">
    <source>
        <dbReference type="ARBA" id="ARBA00023136"/>
    </source>
</evidence>
<dbReference type="OrthoDB" id="10255013at2759"/>
<feature type="region of interest" description="Disordered" evidence="6">
    <location>
        <begin position="1"/>
        <end position="43"/>
    </location>
</feature>
<comment type="subcellular location">
    <subcellularLocation>
        <location evidence="1">Membrane</location>
        <topology evidence="1">Single-pass type IV membrane protein</topology>
    </subcellularLocation>
</comment>
<dbReference type="GO" id="GO:0006886">
    <property type="term" value="P:intracellular protein transport"/>
    <property type="evidence" value="ECO:0007669"/>
    <property type="project" value="TreeGrafter"/>
</dbReference>
<keyword evidence="3 7" id="KW-0812">Transmembrane</keyword>
<dbReference type="SMART" id="SM00397">
    <property type="entry name" value="t_SNARE"/>
    <property type="match status" value="1"/>
</dbReference>
<dbReference type="SUPFAM" id="SSF47661">
    <property type="entry name" value="t-snare proteins"/>
    <property type="match status" value="1"/>
</dbReference>
<dbReference type="GO" id="GO:0031201">
    <property type="term" value="C:SNARE complex"/>
    <property type="evidence" value="ECO:0007669"/>
    <property type="project" value="TreeGrafter"/>
</dbReference>
<evidence type="ECO:0000313" key="10">
    <source>
        <dbReference type="Proteomes" id="UP000813444"/>
    </source>
</evidence>
<dbReference type="GO" id="GO:0000149">
    <property type="term" value="F:SNARE binding"/>
    <property type="evidence" value="ECO:0007669"/>
    <property type="project" value="TreeGrafter"/>
</dbReference>
<dbReference type="CDD" id="cd15849">
    <property type="entry name" value="SNARE_Sso1"/>
    <property type="match status" value="1"/>
</dbReference>
<evidence type="ECO:0000256" key="2">
    <source>
        <dbReference type="ARBA" id="ARBA00009063"/>
    </source>
</evidence>
<gene>
    <name evidence="9" type="ORF">B0I35DRAFT_127676</name>
</gene>
<keyword evidence="10" id="KW-1185">Reference proteome</keyword>
<organism evidence="9 10">
    <name type="scientific">Stachybotrys elegans</name>
    <dbReference type="NCBI Taxonomy" id="80388"/>
    <lineage>
        <taxon>Eukaryota</taxon>
        <taxon>Fungi</taxon>
        <taxon>Dikarya</taxon>
        <taxon>Ascomycota</taxon>
        <taxon>Pezizomycotina</taxon>
        <taxon>Sordariomycetes</taxon>
        <taxon>Hypocreomycetidae</taxon>
        <taxon>Hypocreales</taxon>
        <taxon>Stachybotryaceae</taxon>
        <taxon>Stachybotrys</taxon>
    </lineage>
</organism>
<dbReference type="SMART" id="SM00503">
    <property type="entry name" value="SynN"/>
    <property type="match status" value="1"/>
</dbReference>
<keyword evidence="4 7" id="KW-1133">Transmembrane helix</keyword>
<feature type="compositionally biased region" description="Polar residues" evidence="6">
    <location>
        <begin position="25"/>
        <end position="43"/>
    </location>
</feature>
<dbReference type="GO" id="GO:0005484">
    <property type="term" value="F:SNAP receptor activity"/>
    <property type="evidence" value="ECO:0007669"/>
    <property type="project" value="TreeGrafter"/>
</dbReference>
<dbReference type="InterPro" id="IPR010989">
    <property type="entry name" value="SNARE"/>
</dbReference>
<evidence type="ECO:0000259" key="8">
    <source>
        <dbReference type="PROSITE" id="PS50192"/>
    </source>
</evidence>
<dbReference type="GO" id="GO:0006887">
    <property type="term" value="P:exocytosis"/>
    <property type="evidence" value="ECO:0007669"/>
    <property type="project" value="TreeGrafter"/>
</dbReference>
<keyword evidence="5 7" id="KW-0472">Membrane</keyword>
<proteinExistence type="inferred from homology"/>
<evidence type="ECO:0000256" key="7">
    <source>
        <dbReference type="SAM" id="Phobius"/>
    </source>
</evidence>
<feature type="domain" description="T-SNARE coiled-coil homology" evidence="8">
    <location>
        <begin position="214"/>
        <end position="276"/>
    </location>
</feature>
<evidence type="ECO:0000256" key="3">
    <source>
        <dbReference type="ARBA" id="ARBA00022692"/>
    </source>
</evidence>
<evidence type="ECO:0000256" key="4">
    <source>
        <dbReference type="ARBA" id="ARBA00022989"/>
    </source>
</evidence>
<accession>A0A8K0WWS8</accession>
<sequence length="317" mass="35636">MSYGQQNPYQQGPDQESGYGYGQANPYSQDQYELNDYNSNGNGAQAPALQTAVLSQNEFLDRVQKLREDIKSLTYDIDYIGQLHQRTLSSTDGGANQELEQYVAQTQVRNTAIKDGIKGLERDLAKTTDATRNTKSTQLQSLKTLFKSELDKYQGIEHEYKQRYREQIARQYRIVNPEATEDEVREAAEANWGDEGVFQMALRTNRTGHANSLLSNVRARHTELQRIEQTLFELSVLYQELATIVEQQDPVIQAAEENADKTNTYIGQGNEHIKTATDSARRARKLKWWCALVVVLIILAVALGVGLGIGLANNATS</sequence>
<evidence type="ECO:0000256" key="1">
    <source>
        <dbReference type="ARBA" id="ARBA00004211"/>
    </source>
</evidence>
<feature type="compositionally biased region" description="Polar residues" evidence="6">
    <location>
        <begin position="1"/>
        <end position="14"/>
    </location>
</feature>
<name>A0A8K0WWS8_9HYPO</name>
<dbReference type="InterPro" id="IPR000727">
    <property type="entry name" value="T_SNARE_dom"/>
</dbReference>
<comment type="caution">
    <text evidence="9">The sequence shown here is derived from an EMBL/GenBank/DDBJ whole genome shotgun (WGS) entry which is preliminary data.</text>
</comment>
<reference evidence="9" key="1">
    <citation type="journal article" date="2021" name="Nat. Commun.">
        <title>Genetic determinants of endophytism in the Arabidopsis root mycobiome.</title>
        <authorList>
            <person name="Mesny F."/>
            <person name="Miyauchi S."/>
            <person name="Thiergart T."/>
            <person name="Pickel B."/>
            <person name="Atanasova L."/>
            <person name="Karlsson M."/>
            <person name="Huettel B."/>
            <person name="Barry K.W."/>
            <person name="Haridas S."/>
            <person name="Chen C."/>
            <person name="Bauer D."/>
            <person name="Andreopoulos W."/>
            <person name="Pangilinan J."/>
            <person name="LaButti K."/>
            <person name="Riley R."/>
            <person name="Lipzen A."/>
            <person name="Clum A."/>
            <person name="Drula E."/>
            <person name="Henrissat B."/>
            <person name="Kohler A."/>
            <person name="Grigoriev I.V."/>
            <person name="Martin F.M."/>
            <person name="Hacquard S."/>
        </authorList>
    </citation>
    <scope>NUCLEOTIDE SEQUENCE</scope>
    <source>
        <strain evidence="9">MPI-CAGE-CH-0235</strain>
    </source>
</reference>
<dbReference type="GO" id="GO:0005886">
    <property type="term" value="C:plasma membrane"/>
    <property type="evidence" value="ECO:0007669"/>
    <property type="project" value="TreeGrafter"/>
</dbReference>
<protein>
    <submittedName>
        <fullName evidence="9">t-SNARE</fullName>
    </submittedName>
</protein>
<dbReference type="GO" id="GO:0006906">
    <property type="term" value="P:vesicle fusion"/>
    <property type="evidence" value="ECO:0007669"/>
    <property type="project" value="TreeGrafter"/>
</dbReference>
<dbReference type="AlphaFoldDB" id="A0A8K0WWS8"/>
<comment type="similarity">
    <text evidence="2">Belongs to the syntaxin family.</text>
</comment>
<feature type="transmembrane region" description="Helical" evidence="7">
    <location>
        <begin position="288"/>
        <end position="312"/>
    </location>
</feature>
<dbReference type="PANTHER" id="PTHR19957:SF307">
    <property type="entry name" value="PROTEIN SSO1-RELATED"/>
    <property type="match status" value="1"/>
</dbReference>
<dbReference type="Pfam" id="PF00804">
    <property type="entry name" value="Syntaxin"/>
    <property type="match status" value="1"/>
</dbReference>
<dbReference type="InterPro" id="IPR045242">
    <property type="entry name" value="Syntaxin"/>
</dbReference>
<evidence type="ECO:0000313" key="9">
    <source>
        <dbReference type="EMBL" id="KAH7326179.1"/>
    </source>
</evidence>
<dbReference type="GO" id="GO:0012505">
    <property type="term" value="C:endomembrane system"/>
    <property type="evidence" value="ECO:0007669"/>
    <property type="project" value="TreeGrafter"/>
</dbReference>
<dbReference type="Proteomes" id="UP000813444">
    <property type="component" value="Unassembled WGS sequence"/>
</dbReference>
<dbReference type="EMBL" id="JAGPNK010000002">
    <property type="protein sequence ID" value="KAH7326179.1"/>
    <property type="molecule type" value="Genomic_DNA"/>
</dbReference>
<dbReference type="Gene3D" id="1.20.58.70">
    <property type="match status" value="1"/>
</dbReference>
<dbReference type="GO" id="GO:0048278">
    <property type="term" value="P:vesicle docking"/>
    <property type="evidence" value="ECO:0007669"/>
    <property type="project" value="TreeGrafter"/>
</dbReference>
<dbReference type="InterPro" id="IPR006011">
    <property type="entry name" value="Syntaxin_N"/>
</dbReference>
<dbReference type="PANTHER" id="PTHR19957">
    <property type="entry name" value="SYNTAXIN"/>
    <property type="match status" value="1"/>
</dbReference>
<dbReference type="PROSITE" id="PS50192">
    <property type="entry name" value="T_SNARE"/>
    <property type="match status" value="1"/>
</dbReference>